<gene>
    <name evidence="2" type="ORF">CCS41_03540</name>
</gene>
<evidence type="ECO:0000313" key="3">
    <source>
        <dbReference type="Proteomes" id="UP000261875"/>
    </source>
</evidence>
<protein>
    <recommendedName>
        <fullName evidence="1">Dermonecrotic toxin N-terminal domain-containing protein</fullName>
    </recommendedName>
</protein>
<accession>A0A2U8I3S2</accession>
<dbReference type="AlphaFoldDB" id="A0A2U8I3S2"/>
<sequence length="85" mass="9839">MKIVIESNFSKKYIDKLREFWRANEDTFRIVNKRLFIASARHQHETGNLSAQGLALVLKTTAGDTLNDRKISMVELEKNFLTAKK</sequence>
<name>A0A2U8I3S2_9GAMM</name>
<evidence type="ECO:0000313" key="2">
    <source>
        <dbReference type="EMBL" id="AWK13758.1"/>
    </source>
</evidence>
<dbReference type="STRING" id="1878942.GCA_900128755_01331"/>
<dbReference type="EMBL" id="CP021659">
    <property type="protein sequence ID" value="AWK13758.1"/>
    <property type="molecule type" value="Genomic_DNA"/>
</dbReference>
<keyword evidence="3" id="KW-1185">Reference proteome</keyword>
<dbReference type="Proteomes" id="UP000261875">
    <property type="component" value="Chromosome"/>
</dbReference>
<dbReference type="OrthoDB" id="6522604at2"/>
<organism evidence="2 3">
    <name type="scientific">Candidatus Fukatsuia symbiotica</name>
    <dbReference type="NCBI Taxonomy" id="1878942"/>
    <lineage>
        <taxon>Bacteria</taxon>
        <taxon>Pseudomonadati</taxon>
        <taxon>Pseudomonadota</taxon>
        <taxon>Gammaproteobacteria</taxon>
        <taxon>Enterobacterales</taxon>
        <taxon>Yersiniaceae</taxon>
        <taxon>Candidatus Fukatsuia</taxon>
    </lineage>
</organism>
<proteinExistence type="predicted"/>
<dbReference type="InterPro" id="IPR046673">
    <property type="entry name" value="ToxA_N"/>
</dbReference>
<evidence type="ECO:0000259" key="1">
    <source>
        <dbReference type="Pfam" id="PF20178"/>
    </source>
</evidence>
<feature type="domain" description="Dermonecrotic toxin N-terminal" evidence="1">
    <location>
        <begin position="2"/>
        <end position="63"/>
    </location>
</feature>
<dbReference type="Pfam" id="PF20178">
    <property type="entry name" value="ToxA_N"/>
    <property type="match status" value="1"/>
</dbReference>
<dbReference type="KEGG" id="fsm:CCS41_03540"/>
<reference evidence="2 3" key="1">
    <citation type="submission" date="2017-05" db="EMBL/GenBank/DDBJ databases">
        <title>Genome sequence of Candidatus Fukatsuia symbiotica and Candidatus Hamiltonella defensa from Acyrthosiphon pisum strain 5D.</title>
        <authorList>
            <person name="Patel V.A."/>
            <person name="Chevignon G."/>
            <person name="Russell J.A."/>
            <person name="Oliver K.M."/>
        </authorList>
    </citation>
    <scope>NUCLEOTIDE SEQUENCE [LARGE SCALE GENOMIC DNA]</scope>
    <source>
        <strain evidence="2 3">5D</strain>
    </source>
</reference>
<dbReference type="RefSeq" id="WP_072551100.1">
    <property type="nucleotide sequence ID" value="NZ_FQSP02000065.1"/>
</dbReference>